<feature type="domain" description="PDZ" evidence="16">
    <location>
        <begin position="162"/>
        <end position="204"/>
    </location>
</feature>
<evidence type="ECO:0000313" key="18">
    <source>
        <dbReference type="Proteomes" id="UP000068067"/>
    </source>
</evidence>
<reference evidence="17 18" key="1">
    <citation type="submission" date="2014-08" db="EMBL/GenBank/DDBJ databases">
        <title>Complete genome sequence of Corynebacterium deserti GIMN1.010 (=DSM 45689), isolated from desert sand in western China.</title>
        <authorList>
            <person name="Ruckert C."/>
            <person name="Albersmeier A."/>
            <person name="Kalinowski J."/>
        </authorList>
    </citation>
    <scope>NUCLEOTIDE SEQUENCE [LARGE SCALE GENOMIC DNA]</scope>
    <source>
        <strain evidence="17 18">GIMN1.010</strain>
    </source>
</reference>
<protein>
    <recommendedName>
        <fullName evidence="4">Zinc metalloprotease Rip1</fullName>
    </recommendedName>
    <alternativeName>
        <fullName evidence="12">S2P endopeptidase</fullName>
    </alternativeName>
    <alternativeName>
        <fullName evidence="13">Site-2-type intramembrane protease</fullName>
    </alternativeName>
</protein>
<comment type="similarity">
    <text evidence="3">Belongs to the peptidase M50B family.</text>
</comment>
<dbReference type="Proteomes" id="UP000068067">
    <property type="component" value="Chromosome"/>
</dbReference>
<evidence type="ECO:0000256" key="7">
    <source>
        <dbReference type="ARBA" id="ARBA00022801"/>
    </source>
</evidence>
<name>A0A0M4CXX6_9CORY</name>
<comment type="cofactor">
    <cofactor evidence="1">
        <name>Zn(2+)</name>
        <dbReference type="ChEBI" id="CHEBI:29105"/>
    </cofactor>
</comment>
<evidence type="ECO:0000256" key="4">
    <source>
        <dbReference type="ARBA" id="ARBA00019897"/>
    </source>
</evidence>
<evidence type="ECO:0000256" key="6">
    <source>
        <dbReference type="ARBA" id="ARBA00022692"/>
    </source>
</evidence>
<dbReference type="RefSeq" id="WP_053545175.1">
    <property type="nucleotide sequence ID" value="NZ_CP009220.1"/>
</dbReference>
<dbReference type="SUPFAM" id="SSF50156">
    <property type="entry name" value="PDZ domain-like"/>
    <property type="match status" value="1"/>
</dbReference>
<evidence type="ECO:0000313" key="17">
    <source>
        <dbReference type="EMBL" id="ALC06200.1"/>
    </source>
</evidence>
<dbReference type="Pfam" id="PF02163">
    <property type="entry name" value="Peptidase_M50"/>
    <property type="match status" value="1"/>
</dbReference>
<evidence type="ECO:0000256" key="5">
    <source>
        <dbReference type="ARBA" id="ARBA00022670"/>
    </source>
</evidence>
<feature type="transmembrane region" description="Helical" evidence="14">
    <location>
        <begin position="94"/>
        <end position="119"/>
    </location>
</feature>
<sequence>MAAYLLGVVLFFLGIAVTIALHEWGHYITARAFGMKVRRFFIGFGPTVLAKQRGETVYGLKAIPVGGFCDIAGMTAQDDIDPADLSRAMYKKPWWQRIVVLSGGVIMNVIVGFLVLYAVAVSSGIPNPDVDTTATVDTVQCVPETQLSETELSSCTGLGPVADAGIEHGDKILAVNGEEMANFTEVRDTILTLPGETATLTIERDEMLFDAPIQVAAVTRLAADGTEITVGAVGMSSLPPTDIYKKYGPVEGVGATARFTGDMIEATWEGLKSFPAKIPGVVASIFGAERDVESPMSVVGASQIGGEFVERSMWDMFFMMLASLNFFLALFNLVPLPPLDGGHIAVVLYEKVRDLFRKMRGKPAGGPADYTKLMPLTVAVAAVLMTIGGLVIIADVVNPIRLFG</sequence>
<dbReference type="InterPro" id="IPR041489">
    <property type="entry name" value="PDZ_6"/>
</dbReference>
<dbReference type="InterPro" id="IPR004387">
    <property type="entry name" value="Pept_M50_Zn"/>
</dbReference>
<dbReference type="PANTHER" id="PTHR42837">
    <property type="entry name" value="REGULATOR OF SIGMA-E PROTEASE RSEP"/>
    <property type="match status" value="1"/>
</dbReference>
<evidence type="ECO:0000256" key="14">
    <source>
        <dbReference type="SAM" id="Phobius"/>
    </source>
</evidence>
<dbReference type="GO" id="GO:0016020">
    <property type="term" value="C:membrane"/>
    <property type="evidence" value="ECO:0007669"/>
    <property type="project" value="UniProtKB-SubCell"/>
</dbReference>
<keyword evidence="5 17" id="KW-0645">Protease</keyword>
<evidence type="ECO:0000256" key="10">
    <source>
        <dbReference type="ARBA" id="ARBA00023049"/>
    </source>
</evidence>
<evidence type="ECO:0000259" key="16">
    <source>
        <dbReference type="Pfam" id="PF17820"/>
    </source>
</evidence>
<evidence type="ECO:0000256" key="3">
    <source>
        <dbReference type="ARBA" id="ARBA00007931"/>
    </source>
</evidence>
<keyword evidence="8" id="KW-0862">Zinc</keyword>
<keyword evidence="10" id="KW-0482">Metalloprotease</keyword>
<dbReference type="PANTHER" id="PTHR42837:SF2">
    <property type="entry name" value="MEMBRANE METALLOPROTEASE ARASP2, CHLOROPLASTIC-RELATED"/>
    <property type="match status" value="1"/>
</dbReference>
<evidence type="ECO:0000256" key="9">
    <source>
        <dbReference type="ARBA" id="ARBA00022989"/>
    </source>
</evidence>
<dbReference type="InterPro" id="IPR036034">
    <property type="entry name" value="PDZ_sf"/>
</dbReference>
<dbReference type="InterPro" id="IPR008915">
    <property type="entry name" value="Peptidase_M50"/>
</dbReference>
<keyword evidence="9 14" id="KW-1133">Transmembrane helix</keyword>
<evidence type="ECO:0000256" key="2">
    <source>
        <dbReference type="ARBA" id="ARBA00004141"/>
    </source>
</evidence>
<dbReference type="STRING" id="931089.CDES_09040"/>
<keyword evidence="7" id="KW-0378">Hydrolase</keyword>
<evidence type="ECO:0000256" key="11">
    <source>
        <dbReference type="ARBA" id="ARBA00023136"/>
    </source>
</evidence>
<feature type="transmembrane region" description="Helical" evidence="14">
    <location>
        <begin position="373"/>
        <end position="397"/>
    </location>
</feature>
<gene>
    <name evidence="17" type="ORF">CDES_09040</name>
</gene>
<dbReference type="CDD" id="cd06163">
    <property type="entry name" value="S2P-M50_PDZ_RseP-like"/>
    <property type="match status" value="1"/>
</dbReference>
<dbReference type="OrthoDB" id="9782003at2"/>
<comment type="subcellular location">
    <subcellularLocation>
        <location evidence="2">Membrane</location>
        <topology evidence="2">Multi-pass membrane protein</topology>
    </subcellularLocation>
</comment>
<evidence type="ECO:0000256" key="8">
    <source>
        <dbReference type="ARBA" id="ARBA00022833"/>
    </source>
</evidence>
<dbReference type="PATRIC" id="fig|931089.4.peg.1820"/>
<evidence type="ECO:0000256" key="12">
    <source>
        <dbReference type="ARBA" id="ARBA00032214"/>
    </source>
</evidence>
<accession>A0A0M4CXX6</accession>
<keyword evidence="6 14" id="KW-0812">Transmembrane</keyword>
<keyword evidence="11 14" id="KW-0472">Membrane</keyword>
<organism evidence="17 18">
    <name type="scientific">Corynebacterium deserti GIMN1.010</name>
    <dbReference type="NCBI Taxonomy" id="931089"/>
    <lineage>
        <taxon>Bacteria</taxon>
        <taxon>Bacillati</taxon>
        <taxon>Actinomycetota</taxon>
        <taxon>Actinomycetes</taxon>
        <taxon>Mycobacteriales</taxon>
        <taxon>Corynebacteriaceae</taxon>
        <taxon>Corynebacterium</taxon>
    </lineage>
</organism>
<evidence type="ECO:0000256" key="13">
    <source>
        <dbReference type="ARBA" id="ARBA00033476"/>
    </source>
</evidence>
<dbReference type="AlphaFoldDB" id="A0A0M4CXX6"/>
<evidence type="ECO:0000256" key="1">
    <source>
        <dbReference type="ARBA" id="ARBA00001947"/>
    </source>
</evidence>
<keyword evidence="18" id="KW-1185">Reference proteome</keyword>
<evidence type="ECO:0000259" key="15">
    <source>
        <dbReference type="Pfam" id="PF02163"/>
    </source>
</evidence>
<proteinExistence type="inferred from homology"/>
<dbReference type="GO" id="GO:0006508">
    <property type="term" value="P:proteolysis"/>
    <property type="evidence" value="ECO:0007669"/>
    <property type="project" value="UniProtKB-KW"/>
</dbReference>
<dbReference type="KEGG" id="cdx:CDES_09040"/>
<feature type="domain" description="Peptidase M50" evidence="15">
    <location>
        <begin position="11"/>
        <end position="360"/>
    </location>
</feature>
<dbReference type="Pfam" id="PF17820">
    <property type="entry name" value="PDZ_6"/>
    <property type="match status" value="1"/>
</dbReference>
<dbReference type="EMBL" id="CP009220">
    <property type="protein sequence ID" value="ALC06200.1"/>
    <property type="molecule type" value="Genomic_DNA"/>
</dbReference>
<dbReference type="Gene3D" id="2.30.42.10">
    <property type="match status" value="1"/>
</dbReference>
<dbReference type="GO" id="GO:0004222">
    <property type="term" value="F:metalloendopeptidase activity"/>
    <property type="evidence" value="ECO:0007669"/>
    <property type="project" value="InterPro"/>
</dbReference>